<accession>A0A9Q0VQW4</accession>
<dbReference type="AlphaFoldDB" id="A0A9Q0VQW4"/>
<evidence type="ECO:0000313" key="2">
    <source>
        <dbReference type="Proteomes" id="UP001151752"/>
    </source>
</evidence>
<organism evidence="1 2">
    <name type="scientific">Salix koriyanagi</name>
    <dbReference type="NCBI Taxonomy" id="2511006"/>
    <lineage>
        <taxon>Eukaryota</taxon>
        <taxon>Viridiplantae</taxon>
        <taxon>Streptophyta</taxon>
        <taxon>Embryophyta</taxon>
        <taxon>Tracheophyta</taxon>
        <taxon>Spermatophyta</taxon>
        <taxon>Magnoliopsida</taxon>
        <taxon>eudicotyledons</taxon>
        <taxon>Gunneridae</taxon>
        <taxon>Pentapetalae</taxon>
        <taxon>rosids</taxon>
        <taxon>fabids</taxon>
        <taxon>Malpighiales</taxon>
        <taxon>Salicaceae</taxon>
        <taxon>Saliceae</taxon>
        <taxon>Salix</taxon>
    </lineage>
</organism>
<dbReference type="Proteomes" id="UP001151752">
    <property type="component" value="Unassembled WGS sequence"/>
</dbReference>
<dbReference type="PANTHER" id="PTHR47003:SF3">
    <property type="entry name" value="SMALL RIBOSOMAL SUBUNIT PROTEIN MS81 (RPPR8)"/>
    <property type="match status" value="1"/>
</dbReference>
<comment type="caution">
    <text evidence="1">The sequence shown here is derived from an EMBL/GenBank/DDBJ whole genome shotgun (WGS) entry which is preliminary data.</text>
</comment>
<keyword evidence="2" id="KW-1185">Reference proteome</keyword>
<protein>
    <recommendedName>
        <fullName evidence="3">Pentatricopeptide repeat-containing protein</fullName>
    </recommendedName>
</protein>
<dbReference type="PANTHER" id="PTHR47003">
    <property type="entry name" value="OS01G0970900 PROTEIN"/>
    <property type="match status" value="1"/>
</dbReference>
<dbReference type="EMBL" id="JAPFFM010000008">
    <property type="protein sequence ID" value="KAJ6752962.1"/>
    <property type="molecule type" value="Genomic_DNA"/>
</dbReference>
<evidence type="ECO:0008006" key="3">
    <source>
        <dbReference type="Google" id="ProtNLM"/>
    </source>
</evidence>
<dbReference type="InterPro" id="IPR044578">
    <property type="entry name" value="BIR6-like"/>
</dbReference>
<sequence>MVEKKGVTDAGYAVELLVNAYCLKNRAVDACNLLGDYVCQNQLHPWRTAYKIHFLSSYQKSGTGDDAIAFMNAMTTKKFPSISVSLRLFEAFLNAKRHSEAQDFLSKCPVFIRNHADVLTLFCSMKSSKDNSAATVSV</sequence>
<gene>
    <name evidence="1" type="ORF">OIU74_027745</name>
</gene>
<proteinExistence type="predicted"/>
<name>A0A9Q0VQW4_9ROSI</name>
<evidence type="ECO:0000313" key="1">
    <source>
        <dbReference type="EMBL" id="KAJ6752962.1"/>
    </source>
</evidence>
<dbReference type="GO" id="GO:0008380">
    <property type="term" value="P:RNA splicing"/>
    <property type="evidence" value="ECO:0007669"/>
    <property type="project" value="InterPro"/>
</dbReference>
<reference evidence="1" key="2">
    <citation type="journal article" date="2023" name="Int. J. Mol. Sci.">
        <title>De Novo Assembly and Annotation of 11 Diverse Shrub Willow (Salix) Genomes Reveals Novel Gene Organization in Sex-Linked Regions.</title>
        <authorList>
            <person name="Hyden B."/>
            <person name="Feng K."/>
            <person name="Yates T.B."/>
            <person name="Jawdy S."/>
            <person name="Cereghino C."/>
            <person name="Smart L.B."/>
            <person name="Muchero W."/>
        </authorList>
    </citation>
    <scope>NUCLEOTIDE SEQUENCE</scope>
    <source>
        <tissue evidence="1">Shoot tip</tissue>
    </source>
</reference>
<reference evidence="1" key="1">
    <citation type="submission" date="2022-11" db="EMBL/GenBank/DDBJ databases">
        <authorList>
            <person name="Hyden B.L."/>
            <person name="Feng K."/>
            <person name="Yates T."/>
            <person name="Jawdy S."/>
            <person name="Smart L.B."/>
            <person name="Muchero W."/>
        </authorList>
    </citation>
    <scope>NUCLEOTIDE SEQUENCE</scope>
    <source>
        <tissue evidence="1">Shoot tip</tissue>
    </source>
</reference>